<evidence type="ECO:0000313" key="3">
    <source>
        <dbReference type="Proteomes" id="UP000785679"/>
    </source>
</evidence>
<evidence type="ECO:0000313" key="2">
    <source>
        <dbReference type="EMBL" id="TNV75389.1"/>
    </source>
</evidence>
<dbReference type="InterPro" id="IPR012816">
    <property type="entry name" value="NADAR"/>
</dbReference>
<keyword evidence="3" id="KW-1185">Reference proteome</keyword>
<sequence>MNKSSLKQILFYSDEGPLAYLTNYYPAKFTLHGKVWPTSEHYFQAQKFPTRPDFQERIRLEETPDGAKDLAFSTREGFRSDWGEVKNGYMKEGIMEKFLQNEDIRMQLLETGDAQLVEHTTEDSYWGDGGDLGTGTIGQNMLGKILMEVRDALREKSKL</sequence>
<comment type="caution">
    <text evidence="2">The sequence shown here is derived from an EMBL/GenBank/DDBJ whole genome shotgun (WGS) entry which is preliminary data.</text>
</comment>
<dbReference type="Pfam" id="PF08719">
    <property type="entry name" value="NADAR"/>
    <property type="match status" value="1"/>
</dbReference>
<organism evidence="2 3">
    <name type="scientific">Halteria grandinella</name>
    <dbReference type="NCBI Taxonomy" id="5974"/>
    <lineage>
        <taxon>Eukaryota</taxon>
        <taxon>Sar</taxon>
        <taxon>Alveolata</taxon>
        <taxon>Ciliophora</taxon>
        <taxon>Intramacronucleata</taxon>
        <taxon>Spirotrichea</taxon>
        <taxon>Stichotrichia</taxon>
        <taxon>Sporadotrichida</taxon>
        <taxon>Halteriidae</taxon>
        <taxon>Halteria</taxon>
    </lineage>
</organism>
<dbReference type="OrthoDB" id="206452at2759"/>
<dbReference type="CDD" id="cd15457">
    <property type="entry name" value="NADAR"/>
    <property type="match status" value="1"/>
</dbReference>
<accession>A0A8J8NIM1</accession>
<protein>
    <recommendedName>
        <fullName evidence="1">NADAR domain-containing protein</fullName>
    </recommendedName>
</protein>
<dbReference type="NCBIfam" id="TIGR02464">
    <property type="entry name" value="ribofla_fusion"/>
    <property type="match status" value="1"/>
</dbReference>
<dbReference type="InterPro" id="IPR037238">
    <property type="entry name" value="YbiA-like_sf"/>
</dbReference>
<dbReference type="Proteomes" id="UP000785679">
    <property type="component" value="Unassembled WGS sequence"/>
</dbReference>
<dbReference type="SUPFAM" id="SSF143990">
    <property type="entry name" value="YbiA-like"/>
    <property type="match status" value="1"/>
</dbReference>
<proteinExistence type="predicted"/>
<evidence type="ECO:0000259" key="1">
    <source>
        <dbReference type="Pfam" id="PF08719"/>
    </source>
</evidence>
<dbReference type="AlphaFoldDB" id="A0A8J8NIM1"/>
<reference evidence="2" key="1">
    <citation type="submission" date="2019-06" db="EMBL/GenBank/DDBJ databases">
        <authorList>
            <person name="Zheng W."/>
        </authorList>
    </citation>
    <scope>NUCLEOTIDE SEQUENCE</scope>
    <source>
        <strain evidence="2">QDHG01</strain>
    </source>
</reference>
<dbReference type="EMBL" id="RRYP01015706">
    <property type="protein sequence ID" value="TNV75389.1"/>
    <property type="molecule type" value="Genomic_DNA"/>
</dbReference>
<feature type="domain" description="NADAR" evidence="1">
    <location>
        <begin position="11"/>
        <end position="154"/>
    </location>
</feature>
<dbReference type="Gene3D" id="1.10.357.40">
    <property type="entry name" value="YbiA-like"/>
    <property type="match status" value="1"/>
</dbReference>
<gene>
    <name evidence="2" type="ORF">FGO68_gene17409</name>
</gene>
<name>A0A8J8NIM1_HALGN</name>